<keyword evidence="3" id="KW-1185">Reference proteome</keyword>
<protein>
    <submittedName>
        <fullName evidence="2">Uncharacterized protein</fullName>
    </submittedName>
</protein>
<dbReference type="AlphaFoldDB" id="A0AAN6LRJ7"/>
<gene>
    <name evidence="2" type="ORF">GRF29_164g782750</name>
</gene>
<organism evidence="2 3">
    <name type="scientific">Pseudopithomyces chartarum</name>
    <dbReference type="NCBI Taxonomy" id="1892770"/>
    <lineage>
        <taxon>Eukaryota</taxon>
        <taxon>Fungi</taxon>
        <taxon>Dikarya</taxon>
        <taxon>Ascomycota</taxon>
        <taxon>Pezizomycotina</taxon>
        <taxon>Dothideomycetes</taxon>
        <taxon>Pleosporomycetidae</taxon>
        <taxon>Pleosporales</taxon>
        <taxon>Massarineae</taxon>
        <taxon>Didymosphaeriaceae</taxon>
        <taxon>Pseudopithomyces</taxon>
    </lineage>
</organism>
<evidence type="ECO:0000256" key="1">
    <source>
        <dbReference type="SAM" id="MobiDB-lite"/>
    </source>
</evidence>
<evidence type="ECO:0000313" key="2">
    <source>
        <dbReference type="EMBL" id="KAK3201808.1"/>
    </source>
</evidence>
<accession>A0AAN6LRJ7</accession>
<dbReference type="EMBL" id="WVTA01000015">
    <property type="protein sequence ID" value="KAK3201808.1"/>
    <property type="molecule type" value="Genomic_DNA"/>
</dbReference>
<comment type="caution">
    <text evidence="2">The sequence shown here is derived from an EMBL/GenBank/DDBJ whole genome shotgun (WGS) entry which is preliminary data.</text>
</comment>
<evidence type="ECO:0000313" key="3">
    <source>
        <dbReference type="Proteomes" id="UP001280581"/>
    </source>
</evidence>
<feature type="region of interest" description="Disordered" evidence="1">
    <location>
        <begin position="81"/>
        <end position="105"/>
    </location>
</feature>
<reference evidence="2 3" key="1">
    <citation type="submission" date="2021-02" db="EMBL/GenBank/DDBJ databases">
        <title>Genome assembly of Pseudopithomyces chartarum.</title>
        <authorList>
            <person name="Jauregui R."/>
            <person name="Singh J."/>
            <person name="Voisey C."/>
        </authorList>
    </citation>
    <scope>NUCLEOTIDE SEQUENCE [LARGE SCALE GENOMIC DNA]</scope>
    <source>
        <strain evidence="2 3">AGR01</strain>
    </source>
</reference>
<name>A0AAN6LRJ7_9PLEO</name>
<dbReference type="Proteomes" id="UP001280581">
    <property type="component" value="Unassembled WGS sequence"/>
</dbReference>
<proteinExistence type="predicted"/>
<sequence>MIRHNIPTACMRMHQIPRHSGRKFGSNAFVKYSSRVIQGLENSRCNESTAYKTVKEKAPDDKDTRRSQLIWLVKHSLGKEKAGASMTSHNAPWSDGSEKKEGKMGADGVTVTIWPHLW</sequence>